<dbReference type="Proteomes" id="UP001183643">
    <property type="component" value="Unassembled WGS sequence"/>
</dbReference>
<organism evidence="1 2">
    <name type="scientific">Catenuloplanes atrovinosus</name>
    <dbReference type="NCBI Taxonomy" id="137266"/>
    <lineage>
        <taxon>Bacteria</taxon>
        <taxon>Bacillati</taxon>
        <taxon>Actinomycetota</taxon>
        <taxon>Actinomycetes</taxon>
        <taxon>Micromonosporales</taxon>
        <taxon>Micromonosporaceae</taxon>
        <taxon>Catenuloplanes</taxon>
    </lineage>
</organism>
<dbReference type="EMBL" id="JAVDYB010000001">
    <property type="protein sequence ID" value="MDR7277060.1"/>
    <property type="molecule type" value="Genomic_DNA"/>
</dbReference>
<protein>
    <submittedName>
        <fullName evidence="1">Uncharacterized protein</fullName>
    </submittedName>
</protein>
<sequence>MTITRTEIDGVPVVIAPGDGPLTAGLVFRVGRADEPTARAGLTRLAGRLAGGCDVGALTTTFRVRGDGAEVVADLDRVCRALADPPLDRLAEAREELLAAAWTSAPAETLAFRRYGARGHGLVGVPEYGLHVITADELRRWNARYFTRANAMLWITGGGPPDGLRLPLPDGGAREPVPEAVSVLAETPAYAAFAEVNTVALQSIVRGGPAASAFTRSLSRLLPAATVGCVPRDRDHATLTVLLDAPPGRRDSAIGALADAVAALRLGPIPPLTPTPDARDAAALVRDELLGHVPEDGPVDVARVAAQAWDSALLMVPSHHRTGRGPTWAGFAAPPGSDTAPPVEGRRFRMHGDREAILIIGAEGVTMELNGARATVRHTETVVMLAWPDGARRLFSPDVQVHIEPHVFTVNVAAMAAIDAAVPAELRVDMPARPPGEIPRRPGLFRRPQ</sequence>
<name>A0AAE3YQY7_9ACTN</name>
<evidence type="ECO:0000313" key="2">
    <source>
        <dbReference type="Proteomes" id="UP001183643"/>
    </source>
</evidence>
<keyword evidence="2" id="KW-1185">Reference proteome</keyword>
<dbReference type="RefSeq" id="WP_310369263.1">
    <property type="nucleotide sequence ID" value="NZ_JAVDYB010000001.1"/>
</dbReference>
<dbReference type="AlphaFoldDB" id="A0AAE3YQY7"/>
<reference evidence="1" key="1">
    <citation type="submission" date="2023-07" db="EMBL/GenBank/DDBJ databases">
        <title>Sequencing the genomes of 1000 actinobacteria strains.</title>
        <authorList>
            <person name="Klenk H.-P."/>
        </authorList>
    </citation>
    <scope>NUCLEOTIDE SEQUENCE</scope>
    <source>
        <strain evidence="1">DSM 44707</strain>
    </source>
</reference>
<gene>
    <name evidence="1" type="ORF">J2S41_003838</name>
</gene>
<proteinExistence type="predicted"/>
<comment type="caution">
    <text evidence="1">The sequence shown here is derived from an EMBL/GenBank/DDBJ whole genome shotgun (WGS) entry which is preliminary data.</text>
</comment>
<evidence type="ECO:0000313" key="1">
    <source>
        <dbReference type="EMBL" id="MDR7277060.1"/>
    </source>
</evidence>
<accession>A0AAE3YQY7</accession>